<evidence type="ECO:0000313" key="2">
    <source>
        <dbReference type="Proteomes" id="UP000829817"/>
    </source>
</evidence>
<organism evidence="1 2">
    <name type="scientific">Uruburuella testudinis</name>
    <dbReference type="NCBI Taxonomy" id="1282863"/>
    <lineage>
        <taxon>Bacteria</taxon>
        <taxon>Pseudomonadati</taxon>
        <taxon>Pseudomonadota</taxon>
        <taxon>Betaproteobacteria</taxon>
        <taxon>Neisseriales</taxon>
        <taxon>Neisseriaceae</taxon>
        <taxon>Uruburuella</taxon>
    </lineage>
</organism>
<accession>A0ABY4DVR8</accession>
<protein>
    <recommendedName>
        <fullName evidence="3">Enoyl-CoA hydratase</fullName>
    </recommendedName>
</protein>
<sequence>MTRPTIYLALYKGRKSIKRPYDLIARFSDWLTRLLTAGPYSHCEISIQRSDGLLDCYSSSIRDGGVRCKTMPLPSEKWDLIPLPSDIAAHTRLQFVFSCTRGRGYDWLGAVGVIVGTRHRRNKWFCSEWCAYALGHTAPHHYSPNSLAKLQSALAPITHGQ</sequence>
<dbReference type="Proteomes" id="UP000829817">
    <property type="component" value="Chromosome"/>
</dbReference>
<proteinExistence type="predicted"/>
<name>A0ABY4DVR8_9NEIS</name>
<dbReference type="EMBL" id="CP091508">
    <property type="protein sequence ID" value="UOO82755.1"/>
    <property type="molecule type" value="Genomic_DNA"/>
</dbReference>
<reference evidence="1 2" key="1">
    <citation type="journal article" date="2022" name="Res Sq">
        <title>Evolution of multicellular longitudinally dividing oral cavity symbionts (Neisseriaceae).</title>
        <authorList>
            <person name="Nyongesa S."/>
            <person name="Weber P."/>
            <person name="Bernet E."/>
            <person name="Pullido F."/>
            <person name="Nieckarz M."/>
            <person name="Delaby M."/>
            <person name="Nieves C."/>
            <person name="Viehboeck T."/>
            <person name="Krause N."/>
            <person name="Rivera-Millot A."/>
            <person name="Nakamura A."/>
            <person name="Vischer N."/>
            <person name="VanNieuwenhze M."/>
            <person name="Brun Y."/>
            <person name="Cava F."/>
            <person name="Bulgheresi S."/>
            <person name="Veyrier F."/>
        </authorList>
    </citation>
    <scope>NUCLEOTIDE SEQUENCE [LARGE SCALE GENOMIC DNA]</scope>
    <source>
        <strain evidence="1 2">CCUG 63373m</strain>
    </source>
</reference>
<dbReference type="Gene3D" id="3.90.1720.10">
    <property type="entry name" value="endopeptidase domain like (from Nostoc punctiforme)"/>
    <property type="match status" value="1"/>
</dbReference>
<dbReference type="InterPro" id="IPR038765">
    <property type="entry name" value="Papain-like_cys_pep_sf"/>
</dbReference>
<evidence type="ECO:0008006" key="3">
    <source>
        <dbReference type="Google" id="ProtNLM"/>
    </source>
</evidence>
<dbReference type="RefSeq" id="WP_244786781.1">
    <property type="nucleotide sequence ID" value="NZ_CP091508.1"/>
</dbReference>
<gene>
    <name evidence="1" type="ORF">LVJ83_04635</name>
</gene>
<keyword evidence="2" id="KW-1185">Reference proteome</keyword>
<evidence type="ECO:0000313" key="1">
    <source>
        <dbReference type="EMBL" id="UOO82755.1"/>
    </source>
</evidence>
<dbReference type="SUPFAM" id="SSF54001">
    <property type="entry name" value="Cysteine proteinases"/>
    <property type="match status" value="1"/>
</dbReference>